<feature type="compositionally biased region" description="Basic and acidic residues" evidence="1">
    <location>
        <begin position="119"/>
        <end position="132"/>
    </location>
</feature>
<protein>
    <submittedName>
        <fullName evidence="2">Uncharacterized protein</fullName>
    </submittedName>
</protein>
<gene>
    <name evidence="2" type="ORF">F511_09114</name>
</gene>
<evidence type="ECO:0000256" key="1">
    <source>
        <dbReference type="SAM" id="MobiDB-lite"/>
    </source>
</evidence>
<evidence type="ECO:0000313" key="2">
    <source>
        <dbReference type="EMBL" id="KZV22101.1"/>
    </source>
</evidence>
<keyword evidence="3" id="KW-1185">Reference proteome</keyword>
<reference evidence="2 3" key="1">
    <citation type="journal article" date="2015" name="Proc. Natl. Acad. Sci. U.S.A.">
        <title>The resurrection genome of Boea hygrometrica: A blueprint for survival of dehydration.</title>
        <authorList>
            <person name="Xiao L."/>
            <person name="Yang G."/>
            <person name="Zhang L."/>
            <person name="Yang X."/>
            <person name="Zhao S."/>
            <person name="Ji Z."/>
            <person name="Zhou Q."/>
            <person name="Hu M."/>
            <person name="Wang Y."/>
            <person name="Chen M."/>
            <person name="Xu Y."/>
            <person name="Jin H."/>
            <person name="Xiao X."/>
            <person name="Hu G."/>
            <person name="Bao F."/>
            <person name="Hu Y."/>
            <person name="Wan P."/>
            <person name="Li L."/>
            <person name="Deng X."/>
            <person name="Kuang T."/>
            <person name="Xiang C."/>
            <person name="Zhu J.K."/>
            <person name="Oliver M.J."/>
            <person name="He Y."/>
        </authorList>
    </citation>
    <scope>NUCLEOTIDE SEQUENCE [LARGE SCALE GENOMIC DNA]</scope>
    <source>
        <strain evidence="3">cv. XS01</strain>
    </source>
</reference>
<dbReference type="AlphaFoldDB" id="A0A2Z7AJZ3"/>
<feature type="compositionally biased region" description="Low complexity" evidence="1">
    <location>
        <begin position="193"/>
        <end position="206"/>
    </location>
</feature>
<feature type="compositionally biased region" description="Basic residues" evidence="1">
    <location>
        <begin position="176"/>
        <end position="192"/>
    </location>
</feature>
<accession>A0A2Z7AJZ3</accession>
<evidence type="ECO:0000313" key="3">
    <source>
        <dbReference type="Proteomes" id="UP000250235"/>
    </source>
</evidence>
<name>A0A2Z7AJZ3_9LAMI</name>
<sequence length="435" mass="49222">MSLFNLQDVCIAIGSLATLDLPMVVDLIGIYGLKGPYCTLTTTDWFLQALSVIPRGSWGDVARRFTMIRWADSHMDTQLNVLSTRRGFREVRLPKSQQGSNRSLPPLRGKTMPPRRRDRGREQIPEDSKGQNDDIQCSIPRHRRDRRAADECAGVQSSQSVQSSQPPQQQKQAQKSGHHRFRTRGRQFKKKSGSSSSGSGSSSSSSPRAELCGQCGGKHPTTQQVAIEPRVLIREEDYAELIAPSCRYARSIGTKVEHLTRRMDDYQLPEASMFGEPSESHHSGPELAHVDVMSWEQVYLLPGEWSHVLGYWIFLREVPSFPPEREIFFNFDSVPRFASTSGVPLLGGYCCFKTLRCTDLSLMYDYELLRSGEWRRLDLTPSNRRCWSNRDSVPVSQIWGAGESDLGQMEARPEPAVVGYRLRCLTEYEVEEAFP</sequence>
<organism evidence="2 3">
    <name type="scientific">Dorcoceras hygrometricum</name>
    <dbReference type="NCBI Taxonomy" id="472368"/>
    <lineage>
        <taxon>Eukaryota</taxon>
        <taxon>Viridiplantae</taxon>
        <taxon>Streptophyta</taxon>
        <taxon>Embryophyta</taxon>
        <taxon>Tracheophyta</taxon>
        <taxon>Spermatophyta</taxon>
        <taxon>Magnoliopsida</taxon>
        <taxon>eudicotyledons</taxon>
        <taxon>Gunneridae</taxon>
        <taxon>Pentapetalae</taxon>
        <taxon>asterids</taxon>
        <taxon>lamiids</taxon>
        <taxon>Lamiales</taxon>
        <taxon>Gesneriaceae</taxon>
        <taxon>Didymocarpoideae</taxon>
        <taxon>Trichosporeae</taxon>
        <taxon>Loxocarpinae</taxon>
        <taxon>Dorcoceras</taxon>
    </lineage>
</organism>
<dbReference type="Proteomes" id="UP000250235">
    <property type="component" value="Unassembled WGS sequence"/>
</dbReference>
<feature type="region of interest" description="Disordered" evidence="1">
    <location>
        <begin position="90"/>
        <end position="220"/>
    </location>
</feature>
<feature type="compositionally biased region" description="Low complexity" evidence="1">
    <location>
        <begin position="153"/>
        <end position="175"/>
    </location>
</feature>
<proteinExistence type="predicted"/>
<dbReference type="EMBL" id="KV014462">
    <property type="protein sequence ID" value="KZV22101.1"/>
    <property type="molecule type" value="Genomic_DNA"/>
</dbReference>